<dbReference type="KEGG" id="cyp:PCC8801_3210"/>
<keyword evidence="1" id="KW-0812">Transmembrane</keyword>
<name>B7JY84_RIPO1</name>
<keyword evidence="3" id="KW-1185">Reference proteome</keyword>
<dbReference type="eggNOG" id="ENOG502Z9MH">
    <property type="taxonomic scope" value="Bacteria"/>
</dbReference>
<gene>
    <name evidence="2" type="ordered locus">PCC8801_3210</name>
</gene>
<keyword evidence="1" id="KW-0472">Membrane</keyword>
<proteinExistence type="predicted"/>
<sequence length="601" mass="67056">MIGSNLSDLKSSLVNQFSCLKNVFFLVIVVVIFLSWMPQSCLLADEISTASENVPNIWQCIGCLPGQVGTKMTLDEQQIHLNDLWGKQILRQGKFPLEVKDSQAAIAQAAPSLTEQIYLVAEGGQIPVSVAPRNANRHPRLAITWKDRQNNGTLSILLSARPGPTTSFLQIIAWDSQKNQFNYYELNDDHNWSWSGDSSHARQPQFIGHGCFDCHHNGSVIMKELKQPWNNWTSQLATIDLSALPEIIAQDPNLANLVGANLLEQDIRGGVSQYYSAWLDSHLSQDLTTVTEVPQLLRHLTTTTSVNFESTLENLGTLGTVVTPPKNFFLYDEVFSKLTGDVFGDAGYSFPNTIAFNTNQFRQTIENKGFTLRQCDRIENTNECQPGTIDYEQPGTTFHPFFIPVPSNEDTFVIQNLSNFQVIRGNQRRNIQFIPDKLAAAILMVDFQNPVFSPTRNRLQAYAEKLDTATLDNRGVSNIAALLVAEIEAAVTGQSPCSDPNWDSCSAEQQFLHTWNLPDTTWKSQVNQRIQSYLNGVANQSTNGSGLSNYVDLSISRRKQFAAIEPIKNLFEFSLLLPQSNLPENTPLLRMQPDGTVASVQ</sequence>
<reference evidence="3" key="1">
    <citation type="journal article" date="2011" name="MBio">
        <title>Novel metabolic attributes of the genus Cyanothece, comprising a group of unicellular nitrogen-fixing Cyanobacteria.</title>
        <authorList>
            <person name="Bandyopadhyay A."/>
            <person name="Elvitigala T."/>
            <person name="Welsh E."/>
            <person name="Stockel J."/>
            <person name="Liberton M."/>
            <person name="Min H."/>
            <person name="Sherman L.A."/>
            <person name="Pakrasi H.B."/>
        </authorList>
    </citation>
    <scope>NUCLEOTIDE SEQUENCE [LARGE SCALE GENOMIC DNA]</scope>
    <source>
        <strain evidence="3">PCC 8801</strain>
    </source>
</reference>
<evidence type="ECO:0000313" key="3">
    <source>
        <dbReference type="Proteomes" id="UP000008204"/>
    </source>
</evidence>
<dbReference type="EMBL" id="CP001287">
    <property type="protein sequence ID" value="ACK67186.1"/>
    <property type="molecule type" value="Genomic_DNA"/>
</dbReference>
<dbReference type="Proteomes" id="UP000008204">
    <property type="component" value="Chromosome"/>
</dbReference>
<organism evidence="2 3">
    <name type="scientific">Rippkaea orientalis (strain PCC 8801 / RF-1)</name>
    <name type="common">Cyanothece sp. (strain PCC 8801)</name>
    <dbReference type="NCBI Taxonomy" id="41431"/>
    <lineage>
        <taxon>Bacteria</taxon>
        <taxon>Bacillati</taxon>
        <taxon>Cyanobacteriota</taxon>
        <taxon>Cyanophyceae</taxon>
        <taxon>Oscillatoriophycideae</taxon>
        <taxon>Chroococcales</taxon>
        <taxon>Aphanothecaceae</taxon>
        <taxon>Rippkaea</taxon>
        <taxon>Rippkaea orientalis</taxon>
    </lineage>
</organism>
<feature type="transmembrane region" description="Helical" evidence="1">
    <location>
        <begin position="20"/>
        <end position="37"/>
    </location>
</feature>
<dbReference type="OrthoDB" id="3653866at2"/>
<evidence type="ECO:0000313" key="2">
    <source>
        <dbReference type="EMBL" id="ACK67186.1"/>
    </source>
</evidence>
<protein>
    <submittedName>
        <fullName evidence="2">Uncharacterized protein</fullName>
    </submittedName>
</protein>
<keyword evidence="1" id="KW-1133">Transmembrane helix</keyword>
<dbReference type="AlphaFoldDB" id="B7JY84"/>
<dbReference type="HOGENOM" id="CLU_493405_0_0_3"/>
<evidence type="ECO:0000256" key="1">
    <source>
        <dbReference type="SAM" id="Phobius"/>
    </source>
</evidence>
<accession>B7JY84</accession>